<gene>
    <name evidence="2" type="ORF">L2716_10975</name>
</gene>
<dbReference type="Gene3D" id="3.40.50.720">
    <property type="entry name" value="NAD(P)-binding Rossmann-like Domain"/>
    <property type="match status" value="1"/>
</dbReference>
<evidence type="ECO:0000313" key="3">
    <source>
        <dbReference type="Proteomes" id="UP001649381"/>
    </source>
</evidence>
<organism evidence="2 3">
    <name type="scientific">Pseudalkalibacillus berkeleyi</name>
    <dbReference type="NCBI Taxonomy" id="1069813"/>
    <lineage>
        <taxon>Bacteria</taxon>
        <taxon>Bacillati</taxon>
        <taxon>Bacillota</taxon>
        <taxon>Bacilli</taxon>
        <taxon>Bacillales</taxon>
        <taxon>Fictibacillaceae</taxon>
        <taxon>Pseudalkalibacillus</taxon>
    </lineage>
</organism>
<evidence type="ECO:0000313" key="2">
    <source>
        <dbReference type="EMBL" id="MCF6138248.1"/>
    </source>
</evidence>
<keyword evidence="3" id="KW-1185">Reference proteome</keyword>
<dbReference type="PANTHER" id="PTHR48079">
    <property type="entry name" value="PROTEIN YEEZ"/>
    <property type="match status" value="1"/>
</dbReference>
<feature type="domain" description="NAD-dependent epimerase/dehydratase" evidence="1">
    <location>
        <begin position="8"/>
        <end position="227"/>
    </location>
</feature>
<dbReference type="Proteomes" id="UP001649381">
    <property type="component" value="Unassembled WGS sequence"/>
</dbReference>
<dbReference type="RefSeq" id="WP_236334514.1">
    <property type="nucleotide sequence ID" value="NZ_JAKIJS010000001.1"/>
</dbReference>
<reference evidence="2 3" key="1">
    <citation type="submission" date="2022-01" db="EMBL/GenBank/DDBJ databases">
        <title>Alkalihalobacillus sp. EGI L200015, a novel bacterium isolated from a salt lake sediment.</title>
        <authorList>
            <person name="Gao L."/>
            <person name="Fang B.-Z."/>
            <person name="Li W.-J."/>
        </authorList>
    </citation>
    <scope>NUCLEOTIDE SEQUENCE [LARGE SCALE GENOMIC DNA]</scope>
    <source>
        <strain evidence="2 3">KCTC 12718</strain>
    </source>
</reference>
<dbReference type="InterPro" id="IPR036291">
    <property type="entry name" value="NAD(P)-bd_dom_sf"/>
</dbReference>
<protein>
    <submittedName>
        <fullName evidence="2">NAD-dependent epimerase/dehydratase family protein</fullName>
    </submittedName>
</protein>
<name>A0ABS9H375_9BACL</name>
<dbReference type="SUPFAM" id="SSF51735">
    <property type="entry name" value="NAD(P)-binding Rossmann-fold domains"/>
    <property type="match status" value="1"/>
</dbReference>
<dbReference type="PANTHER" id="PTHR48079:SF6">
    <property type="entry name" value="NAD(P)-BINDING DOMAIN-CONTAINING PROTEIN-RELATED"/>
    <property type="match status" value="1"/>
</dbReference>
<dbReference type="EMBL" id="JAKIJS010000001">
    <property type="protein sequence ID" value="MCF6138248.1"/>
    <property type="molecule type" value="Genomic_DNA"/>
</dbReference>
<dbReference type="InterPro" id="IPR051783">
    <property type="entry name" value="NAD(P)-dependent_oxidoreduct"/>
</dbReference>
<proteinExistence type="predicted"/>
<accession>A0ABS9H375</accession>
<comment type="caution">
    <text evidence="2">The sequence shown here is derived from an EMBL/GenBank/DDBJ whole genome shotgun (WGS) entry which is preliminary data.</text>
</comment>
<evidence type="ECO:0000259" key="1">
    <source>
        <dbReference type="Pfam" id="PF01370"/>
    </source>
</evidence>
<dbReference type="InterPro" id="IPR001509">
    <property type="entry name" value="Epimerase_deHydtase"/>
</dbReference>
<sequence length="296" mass="33296">MNIESKNVLITGVTGTLGERVAKSFISKGANVRGLIRNEKDADKFLKYGMNTVVGDLSDVHSIIEATKHVDIVIHCAAYLGDDRENAVLSNVVGVDHLAQSALKAGVKKFIHISSISVYGEPEEGSYDESSPLCDAHNEIYVETKVKSERILYKYLSKGLDVMILRPGAICAEENSYWGDRQIYRMIETETVDWVHTEDVISWVHADNLVEMIHLVLLNGTKGQAYNAIDGNFDEKDFRMKFIKALNKKYKRPNRNIERPIYSNAKIKEIGYVPVKTFADTISNLEKMAISRKSNH</sequence>
<dbReference type="Pfam" id="PF01370">
    <property type="entry name" value="Epimerase"/>
    <property type="match status" value="1"/>
</dbReference>